<dbReference type="InParanoid" id="A9UXC8"/>
<dbReference type="Gene3D" id="3.40.30.10">
    <property type="entry name" value="Glutaredoxin"/>
    <property type="match status" value="1"/>
</dbReference>
<feature type="domain" description="Thioredoxin" evidence="9">
    <location>
        <begin position="28"/>
        <end position="187"/>
    </location>
</feature>
<dbReference type="PIRSF" id="PIRSF000239">
    <property type="entry name" value="AHPC"/>
    <property type="match status" value="1"/>
</dbReference>
<dbReference type="eggNOG" id="KOG0852">
    <property type="taxonomic scope" value="Eukaryota"/>
</dbReference>
<dbReference type="Proteomes" id="UP000001357">
    <property type="component" value="Unassembled WGS sequence"/>
</dbReference>
<keyword evidence="7" id="KW-0049">Antioxidant</keyword>
<dbReference type="GO" id="GO:0006979">
    <property type="term" value="P:response to oxidative stress"/>
    <property type="evidence" value="ECO:0000318"/>
    <property type="project" value="GO_Central"/>
</dbReference>
<dbReference type="EMBL" id="CH991548">
    <property type="protein sequence ID" value="EDQ90197.1"/>
    <property type="molecule type" value="Genomic_DNA"/>
</dbReference>
<dbReference type="PROSITE" id="PS51352">
    <property type="entry name" value="THIOREDOXIN_2"/>
    <property type="match status" value="1"/>
</dbReference>
<evidence type="ECO:0000256" key="6">
    <source>
        <dbReference type="ARBA" id="ARBA00023284"/>
    </source>
</evidence>
<dbReference type="PANTHER" id="PTHR10681">
    <property type="entry name" value="THIOREDOXIN PEROXIDASE"/>
    <property type="match status" value="1"/>
</dbReference>
<reference evidence="10 11" key="1">
    <citation type="journal article" date="2008" name="Nature">
        <title>The genome of the choanoflagellate Monosiga brevicollis and the origin of metazoans.</title>
        <authorList>
            <consortium name="JGI Sequencing"/>
            <person name="King N."/>
            <person name="Westbrook M.J."/>
            <person name="Young S.L."/>
            <person name="Kuo A."/>
            <person name="Abedin M."/>
            <person name="Chapman J."/>
            <person name="Fairclough S."/>
            <person name="Hellsten U."/>
            <person name="Isogai Y."/>
            <person name="Letunic I."/>
            <person name="Marr M."/>
            <person name="Pincus D."/>
            <person name="Putnam N."/>
            <person name="Rokas A."/>
            <person name="Wright K.J."/>
            <person name="Zuzow R."/>
            <person name="Dirks W."/>
            <person name="Good M."/>
            <person name="Goodstein D."/>
            <person name="Lemons D."/>
            <person name="Li W."/>
            <person name="Lyons J.B."/>
            <person name="Morris A."/>
            <person name="Nichols S."/>
            <person name="Richter D.J."/>
            <person name="Salamov A."/>
            <person name="Bork P."/>
            <person name="Lim W.A."/>
            <person name="Manning G."/>
            <person name="Miller W.T."/>
            <person name="McGinnis W."/>
            <person name="Shapiro H."/>
            <person name="Tjian R."/>
            <person name="Grigoriev I.V."/>
            <person name="Rokhsar D."/>
        </authorList>
    </citation>
    <scope>NUCLEOTIDE SEQUENCE [LARGE SCALE GENOMIC DNA]</scope>
    <source>
        <strain evidence="11">MX1 / ATCC 50154</strain>
    </source>
</reference>
<dbReference type="Pfam" id="PF00578">
    <property type="entry name" value="AhpC-TSA"/>
    <property type="match status" value="1"/>
</dbReference>
<proteinExistence type="inferred from homology"/>
<evidence type="ECO:0000256" key="4">
    <source>
        <dbReference type="ARBA" id="ARBA00023002"/>
    </source>
</evidence>
<dbReference type="InterPro" id="IPR000866">
    <property type="entry name" value="AhpC/TSA"/>
</dbReference>
<dbReference type="KEGG" id="mbr:MONBRDRAFT_18765"/>
<dbReference type="GO" id="GO:0005739">
    <property type="term" value="C:mitochondrion"/>
    <property type="evidence" value="ECO:0000318"/>
    <property type="project" value="GO_Central"/>
</dbReference>
<gene>
    <name evidence="10" type="ORF">MONBRDRAFT_18765</name>
</gene>
<evidence type="ECO:0000256" key="8">
    <source>
        <dbReference type="PIRSR" id="PIRSR000239-1"/>
    </source>
</evidence>
<dbReference type="InterPro" id="IPR050217">
    <property type="entry name" value="Peroxiredoxin"/>
</dbReference>
<dbReference type="Pfam" id="PF10417">
    <property type="entry name" value="1-cysPrx_C"/>
    <property type="match status" value="1"/>
</dbReference>
<protein>
    <recommendedName>
        <fullName evidence="9">Thioredoxin domain-containing protein</fullName>
    </recommendedName>
</protein>
<dbReference type="InterPro" id="IPR013766">
    <property type="entry name" value="Thioredoxin_domain"/>
</dbReference>
<keyword evidence="5" id="KW-1015">Disulfide bond</keyword>
<evidence type="ECO:0000256" key="3">
    <source>
        <dbReference type="ARBA" id="ARBA00022490"/>
    </source>
</evidence>
<keyword evidence="6 7" id="KW-0676">Redox-active center</keyword>
<accession>A9UXC8</accession>
<organism evidence="10 11">
    <name type="scientific">Monosiga brevicollis</name>
    <name type="common">Choanoflagellate</name>
    <dbReference type="NCBI Taxonomy" id="81824"/>
    <lineage>
        <taxon>Eukaryota</taxon>
        <taxon>Choanoflagellata</taxon>
        <taxon>Craspedida</taxon>
        <taxon>Salpingoecidae</taxon>
        <taxon>Monosiga</taxon>
    </lineage>
</organism>
<dbReference type="GO" id="GO:0045454">
    <property type="term" value="P:cell redox homeostasis"/>
    <property type="evidence" value="ECO:0000318"/>
    <property type="project" value="GO_Central"/>
</dbReference>
<dbReference type="AlphaFoldDB" id="A9UXC8"/>
<evidence type="ECO:0000259" key="9">
    <source>
        <dbReference type="PROSITE" id="PS51352"/>
    </source>
</evidence>
<dbReference type="RefSeq" id="XP_001744964.1">
    <property type="nucleotide sequence ID" value="XM_001744912.1"/>
</dbReference>
<dbReference type="GO" id="GO:0042744">
    <property type="term" value="P:hydrogen peroxide catabolic process"/>
    <property type="evidence" value="ECO:0000318"/>
    <property type="project" value="GO_Central"/>
</dbReference>
<dbReference type="CDD" id="cd03015">
    <property type="entry name" value="PRX_Typ2cys"/>
    <property type="match status" value="1"/>
</dbReference>
<dbReference type="GO" id="GO:0005829">
    <property type="term" value="C:cytosol"/>
    <property type="evidence" value="ECO:0000318"/>
    <property type="project" value="GO_Central"/>
</dbReference>
<evidence type="ECO:0000313" key="10">
    <source>
        <dbReference type="EMBL" id="EDQ90197.1"/>
    </source>
</evidence>
<dbReference type="GO" id="GO:0008379">
    <property type="term" value="F:thioredoxin peroxidase activity"/>
    <property type="evidence" value="ECO:0000318"/>
    <property type="project" value="GO_Central"/>
</dbReference>
<dbReference type="FunFam" id="3.40.30.10:FF:000002">
    <property type="entry name" value="Alkyl hydroperoxide reductase C"/>
    <property type="match status" value="1"/>
</dbReference>
<dbReference type="OMA" id="YSHHAWC"/>
<dbReference type="PANTHER" id="PTHR10681:SF128">
    <property type="entry name" value="THIOREDOXIN-DEPENDENT PEROXIDE REDUCTASE, MITOCHONDRIAL"/>
    <property type="match status" value="1"/>
</dbReference>
<comment type="subcellular location">
    <subcellularLocation>
        <location evidence="1">Cytoplasm</location>
    </subcellularLocation>
</comment>
<evidence type="ECO:0000313" key="11">
    <source>
        <dbReference type="Proteomes" id="UP000001357"/>
    </source>
</evidence>
<comment type="similarity">
    <text evidence="2">Belongs to the peroxiredoxin family. AhpC/Prx1 subfamily.</text>
</comment>
<feature type="active site" description="Cysteine sulfenic acid (-SOH) intermediate; for peroxidase activity" evidence="8">
    <location>
        <position position="74"/>
    </location>
</feature>
<keyword evidence="11" id="KW-1185">Reference proteome</keyword>
<sequence length="221" mass="24637">MAFVTNALRALRPSLPILSRRTISIAEARVTSPAPFFKADALVNGTEFKTVSLDDYKDKYLVLLFYPLDWTFVCPTEITAHADAQEEFAKLNAEVVAVSTDNKFSHYAWAQHPRKEGGLAPITMTMIADQTRAMSRTYGCYVPDDGFNLRATYIIDKSGVLRHAQITDRSVGRSVDETLRIIKALLFAEEHGEVCPANWQPGSATIKGDPELKKEYFSTNA</sequence>
<evidence type="ECO:0000256" key="7">
    <source>
        <dbReference type="PIRNR" id="PIRNR000239"/>
    </source>
</evidence>
<evidence type="ECO:0000256" key="5">
    <source>
        <dbReference type="ARBA" id="ARBA00023157"/>
    </source>
</evidence>
<comment type="function">
    <text evidence="7">Thiol-specific peroxidase that catalyzes the reduction of hydrogen peroxide and organic hydroperoxides to water and alcohols, respectively.</text>
</comment>
<dbReference type="SUPFAM" id="SSF52833">
    <property type="entry name" value="Thioredoxin-like"/>
    <property type="match status" value="1"/>
</dbReference>
<keyword evidence="7" id="KW-0575">Peroxidase</keyword>
<evidence type="ECO:0000256" key="1">
    <source>
        <dbReference type="ARBA" id="ARBA00004496"/>
    </source>
</evidence>
<keyword evidence="3" id="KW-0963">Cytoplasm</keyword>
<dbReference type="GeneID" id="5890157"/>
<dbReference type="InterPro" id="IPR024706">
    <property type="entry name" value="Peroxiredoxin_AhpC-typ"/>
</dbReference>
<evidence type="ECO:0000256" key="2">
    <source>
        <dbReference type="ARBA" id="ARBA00009796"/>
    </source>
</evidence>
<dbReference type="InterPro" id="IPR036249">
    <property type="entry name" value="Thioredoxin-like_sf"/>
</dbReference>
<keyword evidence="4 7" id="KW-0560">Oxidoreductase</keyword>
<dbReference type="STRING" id="81824.A9UXC8"/>
<name>A9UXC8_MONBE</name>
<dbReference type="InterPro" id="IPR019479">
    <property type="entry name" value="Peroxiredoxin_C"/>
</dbReference>